<proteinExistence type="predicted"/>
<keyword evidence="2" id="KW-1185">Reference proteome</keyword>
<dbReference type="RefSeq" id="WP_120759985.1">
    <property type="nucleotide sequence ID" value="NZ_RBAM01000034.1"/>
</dbReference>
<comment type="caution">
    <text evidence="1">The sequence shown here is derived from an EMBL/GenBank/DDBJ whole genome shotgun (WGS) entry which is preliminary data.</text>
</comment>
<sequence>MAPNDRLKLGGIEAGLKIQPSIVSYSRLEPISLTSGDLDPGLEVRIGDPLWMVGRQWQFEELRGEDGGSPVLAEIAAERAPVTRFHPGSPAGSADPAATSVDVPEAGLPIEVAVEAEAPVVQPERVRAQTGMHLLRLTRAAGLPPAVLTAVQDAFLAEWKFAGEIDADTDPLGAARRRITAGRVPDGAAAAAGLAPLRDPGGKLSSLPPSLHKATGGGQAAGTLQDVLTTWLTWAEQYVAAPIGTSWDPYRLEYSFALQAGLPGQDVVLRADGHQGEALDWYSFDASGAPGLGAAPTDTRLPPINQQVMPTPVRYPGMPSDRLWAFEDAEVYLGAVKAGSTDLARLALVEFSLVFGNDWFLLPVTMHYGEVADVQSLKVVDTFGKEITIGPSRDISRPGWTVFQNTPVDDTSALADVFFLPATVRHALQGPPLEEVALFRDEMANLVWGVERVVQSRPSGEPVRRGLTESRSLRQQLPGDLDDAAIVYRLMTPVPEHWLPFVSVPARDLPVQQFATELERRPMVRFLDDHTVEVAHPRGVLLRERPDGDVAADRLRIAEEEVPREGVVITRRYRLARSPGGGTVLWIARSKQIGQGEGSSGFKYDTALPPGGL</sequence>
<accession>A0A3B0AHI1</accession>
<evidence type="ECO:0000313" key="1">
    <source>
        <dbReference type="EMBL" id="RKN60020.1"/>
    </source>
</evidence>
<dbReference type="AlphaFoldDB" id="A0A3B0AHI1"/>
<reference evidence="1 2" key="1">
    <citation type="journal article" date="2015" name="Antonie Van Leeuwenhoek">
        <title>Streptomyces klenkii sp. nov., isolated from deep marine sediment.</title>
        <authorList>
            <person name="Veyisoglu A."/>
            <person name="Sahin N."/>
        </authorList>
    </citation>
    <scope>NUCLEOTIDE SEQUENCE [LARGE SCALE GENOMIC DNA]</scope>
    <source>
        <strain evidence="1 2">KCTC 29202</strain>
    </source>
</reference>
<name>A0A3B0AHI1_9ACTN</name>
<dbReference type="Proteomes" id="UP000270343">
    <property type="component" value="Unassembled WGS sequence"/>
</dbReference>
<dbReference type="OrthoDB" id="9763471at2"/>
<organism evidence="1 2">
    <name type="scientific">Streptomyces klenkii</name>
    <dbReference type="NCBI Taxonomy" id="1420899"/>
    <lineage>
        <taxon>Bacteria</taxon>
        <taxon>Bacillati</taxon>
        <taxon>Actinomycetota</taxon>
        <taxon>Actinomycetes</taxon>
        <taxon>Kitasatosporales</taxon>
        <taxon>Streptomycetaceae</taxon>
        <taxon>Streptomyces</taxon>
    </lineage>
</organism>
<evidence type="ECO:0000313" key="2">
    <source>
        <dbReference type="Proteomes" id="UP000270343"/>
    </source>
</evidence>
<dbReference type="EMBL" id="RBAM01000034">
    <property type="protein sequence ID" value="RKN60020.1"/>
    <property type="molecule type" value="Genomic_DNA"/>
</dbReference>
<gene>
    <name evidence="1" type="ORF">D7231_33625</name>
</gene>
<protein>
    <submittedName>
        <fullName evidence="1">Uncharacterized protein</fullName>
    </submittedName>
</protein>